<dbReference type="GeneID" id="17350812"/>
<dbReference type="InParanoid" id="E1ZRZ1"/>
<organism evidence="2">
    <name type="scientific">Chlorella variabilis</name>
    <name type="common">Green alga</name>
    <dbReference type="NCBI Taxonomy" id="554065"/>
    <lineage>
        <taxon>Eukaryota</taxon>
        <taxon>Viridiplantae</taxon>
        <taxon>Chlorophyta</taxon>
        <taxon>core chlorophytes</taxon>
        <taxon>Trebouxiophyceae</taxon>
        <taxon>Chlorellales</taxon>
        <taxon>Chlorellaceae</taxon>
        <taxon>Chlorella clade</taxon>
        <taxon>Chlorella</taxon>
    </lineage>
</organism>
<sequence length="150" mass="15938">MLARGASSLVQASPLIAAAAPSLLRVLRTLHQQPFTTMFGSQEAATSSGPTTSAQDLKEHAATLQDRLCDLHARYSETAAQPQAVELRADWHHTWQQQVRQVSATQSQLRRKGVTLGAAATLSQVGLRLGLGLGLVKAATDDLETSLSAV</sequence>
<evidence type="ECO:0000313" key="1">
    <source>
        <dbReference type="EMBL" id="EFN51389.1"/>
    </source>
</evidence>
<proteinExistence type="predicted"/>
<accession>E1ZRZ1</accession>
<reference evidence="1 2" key="1">
    <citation type="journal article" date="2010" name="Plant Cell">
        <title>The Chlorella variabilis NC64A genome reveals adaptation to photosymbiosis, coevolution with viruses, and cryptic sex.</title>
        <authorList>
            <person name="Blanc G."/>
            <person name="Duncan G."/>
            <person name="Agarkova I."/>
            <person name="Borodovsky M."/>
            <person name="Gurnon J."/>
            <person name="Kuo A."/>
            <person name="Lindquist E."/>
            <person name="Lucas S."/>
            <person name="Pangilinan J."/>
            <person name="Polle J."/>
            <person name="Salamov A."/>
            <person name="Terry A."/>
            <person name="Yamada T."/>
            <person name="Dunigan D.D."/>
            <person name="Grigoriev I.V."/>
            <person name="Claverie J.M."/>
            <person name="Van Etten J.L."/>
        </authorList>
    </citation>
    <scope>NUCLEOTIDE SEQUENCE [LARGE SCALE GENOMIC DNA]</scope>
    <source>
        <strain evidence="1 2">NC64A</strain>
    </source>
</reference>
<dbReference type="Proteomes" id="UP000008141">
    <property type="component" value="Unassembled WGS sequence"/>
</dbReference>
<dbReference type="KEGG" id="cvr:CHLNCDRAFT_141007"/>
<dbReference type="AlphaFoldDB" id="E1ZRZ1"/>
<gene>
    <name evidence="1" type="ORF">CHLNCDRAFT_141007</name>
</gene>
<name>E1ZRZ1_CHLVA</name>
<dbReference type="EMBL" id="GL433864">
    <property type="protein sequence ID" value="EFN51389.1"/>
    <property type="molecule type" value="Genomic_DNA"/>
</dbReference>
<evidence type="ECO:0000313" key="2">
    <source>
        <dbReference type="Proteomes" id="UP000008141"/>
    </source>
</evidence>
<keyword evidence="2" id="KW-1185">Reference proteome</keyword>
<dbReference type="RefSeq" id="XP_005843491.1">
    <property type="nucleotide sequence ID" value="XM_005843429.1"/>
</dbReference>
<protein>
    <submittedName>
        <fullName evidence="1">Expressed protein</fullName>
    </submittedName>
</protein>